<evidence type="ECO:0000313" key="3">
    <source>
        <dbReference type="Proteomes" id="UP000543642"/>
    </source>
</evidence>
<dbReference type="EMBL" id="JACHFW010000001">
    <property type="protein sequence ID" value="MBB5263123.1"/>
    <property type="molecule type" value="Genomic_DNA"/>
</dbReference>
<dbReference type="Proteomes" id="UP000543642">
    <property type="component" value="Unassembled WGS sequence"/>
</dbReference>
<proteinExistence type="predicted"/>
<name>A0A7W8M3J1_9FIRM</name>
<dbReference type="InterPro" id="IPR025282">
    <property type="entry name" value="DUF4214"/>
</dbReference>
<sequence length="590" mass="65586">MNYKIDKGGRIRRYLCHLSVAVMALILLCCIHVLPVRAQENTGVEGFVTRLYNICLDRDPDPAGFNAWVNQLKSGANTGAEAAYGFVFSNEFKSKNPCNTDYIASLYRCFLGREPDSAGMSAWLARIEAGDSRGTIFNGFVGSDEFTKICQSYGINRGNGDWSSSAFVLTGDCQICGGKNKTVSDFVTRLYNVCLDRNPDSNGLNSWVNTIINGQSGAQTAYGFVFSNEFVLKNLCNEDFVEYMYKVFFGRDSDAAGKAGWVNVLNNGGTKGHVFSGFTGSDEFKKLCAQYGISAGTEDYSSVDFKASGPCSVCQGEAQQPEDPSYQQKYDYKMFIVNKYKPLYTTNNFSFVNIYIKTDNPSSEGFSVTVNGEHSVVGMEYSDVSVEGEFVTGLPNKVEGGYLFSLSMKNAGSYTVSIEEIKEGCYEEYAFKGWKTAENHCITDAKLNFTCEDYQTAYDQWIDSLVDTYTKPDMTPEEKFYAIVRGEFSNGRYTYDEVVKKEDGTYRKAPTLADNGTIWQNHRLNSANSPKLLVSIGQRVGYDVKAVSYDISNWFHAYVDTPDGDRLTICPPTTTGDLGTIKPFDFSVYK</sequence>
<dbReference type="Pfam" id="PF13946">
    <property type="entry name" value="DUF4214"/>
    <property type="match status" value="2"/>
</dbReference>
<dbReference type="InterPro" id="IPR038255">
    <property type="entry name" value="PBS_linker_sf"/>
</dbReference>
<dbReference type="Gene3D" id="1.10.3130.20">
    <property type="entry name" value="Phycobilisome linker domain"/>
    <property type="match status" value="2"/>
</dbReference>
<evidence type="ECO:0000259" key="1">
    <source>
        <dbReference type="Pfam" id="PF13946"/>
    </source>
</evidence>
<accession>A0A7W8M3J1</accession>
<protein>
    <recommendedName>
        <fullName evidence="1">DUF4214 domain-containing protein</fullName>
    </recommendedName>
</protein>
<feature type="domain" description="DUF4214" evidence="1">
    <location>
        <begin position="83"/>
        <end position="148"/>
    </location>
</feature>
<dbReference type="RefSeq" id="WP_183770503.1">
    <property type="nucleotide sequence ID" value="NZ_JACHFW010000001.1"/>
</dbReference>
<feature type="domain" description="DUF4214" evidence="1">
    <location>
        <begin position="221"/>
        <end position="287"/>
    </location>
</feature>
<comment type="caution">
    <text evidence="2">The sequence shown here is derived from an EMBL/GenBank/DDBJ whole genome shotgun (WGS) entry which is preliminary data.</text>
</comment>
<organism evidence="2 3">
    <name type="scientific">Catenibacillus scindens</name>
    <dbReference type="NCBI Taxonomy" id="673271"/>
    <lineage>
        <taxon>Bacteria</taxon>
        <taxon>Bacillati</taxon>
        <taxon>Bacillota</taxon>
        <taxon>Clostridia</taxon>
        <taxon>Lachnospirales</taxon>
        <taxon>Lachnospiraceae</taxon>
        <taxon>Catenibacillus</taxon>
    </lineage>
</organism>
<reference evidence="2 3" key="1">
    <citation type="submission" date="2020-08" db="EMBL/GenBank/DDBJ databases">
        <title>Genomic Encyclopedia of Type Strains, Phase IV (KMG-IV): sequencing the most valuable type-strain genomes for metagenomic binning, comparative biology and taxonomic classification.</title>
        <authorList>
            <person name="Goeker M."/>
        </authorList>
    </citation>
    <scope>NUCLEOTIDE SEQUENCE [LARGE SCALE GENOMIC DNA]</scope>
    <source>
        <strain evidence="2 3">DSM 106146</strain>
    </source>
</reference>
<dbReference type="AlphaFoldDB" id="A0A7W8M3J1"/>
<keyword evidence="3" id="KW-1185">Reference proteome</keyword>
<evidence type="ECO:0000313" key="2">
    <source>
        <dbReference type="EMBL" id="MBB5263123.1"/>
    </source>
</evidence>
<gene>
    <name evidence="2" type="ORF">HNP82_000217</name>
</gene>